<comment type="caution">
    <text evidence="3">The sequence shown here is derived from an EMBL/GenBank/DDBJ whole genome shotgun (WGS) entry which is preliminary data.</text>
</comment>
<proteinExistence type="predicted"/>
<evidence type="ECO:0000313" key="4">
    <source>
        <dbReference type="Proteomes" id="UP000604825"/>
    </source>
</evidence>
<dbReference type="InterPro" id="IPR032675">
    <property type="entry name" value="LRR_dom_sf"/>
</dbReference>
<organism evidence="3 4">
    <name type="scientific">Miscanthus lutarioriparius</name>
    <dbReference type="NCBI Taxonomy" id="422564"/>
    <lineage>
        <taxon>Eukaryota</taxon>
        <taxon>Viridiplantae</taxon>
        <taxon>Streptophyta</taxon>
        <taxon>Embryophyta</taxon>
        <taxon>Tracheophyta</taxon>
        <taxon>Spermatophyta</taxon>
        <taxon>Magnoliopsida</taxon>
        <taxon>Liliopsida</taxon>
        <taxon>Poales</taxon>
        <taxon>Poaceae</taxon>
        <taxon>PACMAD clade</taxon>
        <taxon>Panicoideae</taxon>
        <taxon>Andropogonodae</taxon>
        <taxon>Andropogoneae</taxon>
        <taxon>Saccharinae</taxon>
        <taxon>Miscanthus</taxon>
    </lineage>
</organism>
<dbReference type="GO" id="GO:0043531">
    <property type="term" value="F:ADP binding"/>
    <property type="evidence" value="ECO:0007669"/>
    <property type="project" value="InterPro"/>
</dbReference>
<keyword evidence="1" id="KW-0611">Plant defense</keyword>
<dbReference type="SUPFAM" id="SSF52058">
    <property type="entry name" value="L domain-like"/>
    <property type="match status" value="2"/>
</dbReference>
<gene>
    <name evidence="3" type="ORF">NCGR_LOCUS14839</name>
</gene>
<dbReference type="Gene3D" id="3.80.10.10">
    <property type="entry name" value="Ribonuclease Inhibitor"/>
    <property type="match status" value="3"/>
</dbReference>
<dbReference type="InterPro" id="IPR042197">
    <property type="entry name" value="Apaf_helical"/>
</dbReference>
<name>A0A811NGA2_9POAL</name>
<evidence type="ECO:0000313" key="3">
    <source>
        <dbReference type="EMBL" id="CAD6221587.1"/>
    </source>
</evidence>
<dbReference type="EMBL" id="CAJGYO010000003">
    <property type="protein sequence ID" value="CAD6221587.1"/>
    <property type="molecule type" value="Genomic_DNA"/>
</dbReference>
<dbReference type="Gene3D" id="3.40.50.300">
    <property type="entry name" value="P-loop containing nucleotide triphosphate hydrolases"/>
    <property type="match status" value="1"/>
</dbReference>
<dbReference type="InterPro" id="IPR002182">
    <property type="entry name" value="NB-ARC"/>
</dbReference>
<feature type="domain" description="NB-ARC" evidence="2">
    <location>
        <begin position="380"/>
        <end position="531"/>
    </location>
</feature>
<dbReference type="GO" id="GO:0006952">
    <property type="term" value="P:defense response"/>
    <property type="evidence" value="ECO:0007669"/>
    <property type="project" value="UniProtKB-KW"/>
</dbReference>
<dbReference type="FunFam" id="3.40.50.300:FF:001091">
    <property type="entry name" value="Probable disease resistance protein At1g61300"/>
    <property type="match status" value="1"/>
</dbReference>
<dbReference type="PANTHER" id="PTHR36766">
    <property type="entry name" value="PLANT BROAD-SPECTRUM MILDEW RESISTANCE PROTEIN RPW8"/>
    <property type="match status" value="1"/>
</dbReference>
<sequence length="1362" mass="152907">MGSGATKREILEKKLEKRLQDPKTEPLISLPLDFLEDITCGFSTERVLGTGGFGVVYKGVLRSGKTIAVKNIFDKHLLDNDNRFENEIICLTEVVGSWRNRLIEITPMHMSPEMCIQQVQQCISIALKCLEPESNKRPTSLDIVQSLNAVEPKCTSPGNPPSVVEKKLAYTATSYSLISMRGGINWIYPDEHAKSITYDTSGLIFVDEVQSGAPECRLEPSNLGFQLAGAPLSHEWCLYDAEDLLDEFRWYEKKVSVEGNAISVEPIIKFFQSVTQGNFNKVTGIQKRLNNLSKQLEKQGLLPAIPKFDKSSRPETSFFSTEAKMIGRDEEKKKLIMLLGVPTNKSSGRSGCKRKRRVSSSTSNQVCATIDSNEATIVSVRVLPIVGIGGVGKTTLAQDICNHSKVKGHFDLIIWICVSDDFDVKRLTKEAIEQTSGEVLENGNLNSLQLALANSVNKKRFLIVLDDMWDENEEHWKHLCAPFKNAFQGSMMLVTTRSPKVADVVRTMDSFPLEGLKDDVFRKFFKSCVFGPNSSNIDPKLERIGEKILPKLRGSPLAAKTLGRLLGMSLELAHWDRILKSQLWELQQKETDILPALRLSYMYFIVFKEMLLILCCVPERLHIQKGGFSGDLGGRRLSGTSHWWSKYPRSHKKYVIHDLMHDMAQLVSKDECFIVKEKNDIPKIPQNVRHLSVVKGGDIQCSDLLKNDMARLRKLRTLFCHLSLKSEADNTVMEKWCNELLCMRVMVCSISKWGLPGNISNMKLLRYLQILDSSLCKSLPSAFCCLYNMQIFNATKWSIDDIPSGFGMLINNNNNNNNSKAFGMLINLQKFESVKCQFHHIHSVGTLKGATDQGQKSQFELINYNGDSLPNSQQVHSYDSTNSTLLSVTDVVIHSCQNLSSLKQFLQPGYVPTIKNIEISDCGSLESVPADRFGDLHFLEVLSVSKCPNIKSRRLFAPSLKKLYLEDSGDLGYKNECSSLTILHLSNCPLESIELQMCNLRLLQELKIRSCPSLTVIRDSEPISSDILHGEARSRAIDNTFLSLTDLPKLIKPRTILQPAYVPIIKKIEIYYCRSLQSVPTDMFGDLCFLGVLRVSHCPLIKSEHLFAPSLKELYLVNSGNLGGNIECSSLTILQLSDCLLEAIELQVRNLPLLQNLEIIRCSSLTIIRDSEPISTDLFHGGAQSRMGKFPLLAHLTIVSCEKLKTIDDLLYLPAVERISITDFGLLLSLLAHRLGSFPRLKDLKISACQGLNWQSGMLLARSLQKLTLWNCGDFSAWLPSCLENLTFLESLEIRDCECIVSVPGHLWSSNLRSLQRLMFYSCSKLKSIGGPGTITHIRDLCIDDCPELKEIDQPLRRGSFL</sequence>
<dbReference type="SUPFAM" id="SSF52540">
    <property type="entry name" value="P-loop containing nucleoside triphosphate hydrolases"/>
    <property type="match status" value="1"/>
</dbReference>
<dbReference type="InterPro" id="IPR011009">
    <property type="entry name" value="Kinase-like_dom_sf"/>
</dbReference>
<keyword evidence="4" id="KW-1185">Reference proteome</keyword>
<protein>
    <recommendedName>
        <fullName evidence="2">NB-ARC domain-containing protein</fullName>
    </recommendedName>
</protein>
<accession>A0A811NGA2</accession>
<dbReference type="PANTHER" id="PTHR36766:SF40">
    <property type="entry name" value="DISEASE RESISTANCE PROTEIN RGA3"/>
    <property type="match status" value="1"/>
</dbReference>
<dbReference type="Gene3D" id="1.10.8.430">
    <property type="entry name" value="Helical domain of apoptotic protease-activating factors"/>
    <property type="match status" value="1"/>
</dbReference>
<dbReference type="Pfam" id="PF00931">
    <property type="entry name" value="NB-ARC"/>
    <property type="match status" value="1"/>
</dbReference>
<dbReference type="PRINTS" id="PR00364">
    <property type="entry name" value="DISEASERSIST"/>
</dbReference>
<dbReference type="Gene3D" id="3.30.200.20">
    <property type="entry name" value="Phosphorylase Kinase, domain 1"/>
    <property type="match status" value="1"/>
</dbReference>
<dbReference type="OrthoDB" id="686736at2759"/>
<dbReference type="InterPro" id="IPR027417">
    <property type="entry name" value="P-loop_NTPase"/>
</dbReference>
<reference evidence="3" key="1">
    <citation type="submission" date="2020-10" db="EMBL/GenBank/DDBJ databases">
        <authorList>
            <person name="Han B."/>
            <person name="Lu T."/>
            <person name="Zhao Q."/>
            <person name="Huang X."/>
            <person name="Zhao Y."/>
        </authorList>
    </citation>
    <scope>NUCLEOTIDE SEQUENCE</scope>
</reference>
<evidence type="ECO:0000259" key="2">
    <source>
        <dbReference type="Pfam" id="PF00931"/>
    </source>
</evidence>
<dbReference type="Proteomes" id="UP000604825">
    <property type="component" value="Unassembled WGS sequence"/>
</dbReference>
<dbReference type="SUPFAM" id="SSF56112">
    <property type="entry name" value="Protein kinase-like (PK-like)"/>
    <property type="match status" value="1"/>
</dbReference>
<evidence type="ECO:0000256" key="1">
    <source>
        <dbReference type="ARBA" id="ARBA00022821"/>
    </source>
</evidence>